<proteinExistence type="inferred from homology"/>
<dbReference type="InterPro" id="IPR050106">
    <property type="entry name" value="HistidinolP_aminotransfase"/>
</dbReference>
<dbReference type="EMBL" id="JBBAXC010000001">
    <property type="protein sequence ID" value="MEI5905540.1"/>
    <property type="molecule type" value="Genomic_DNA"/>
</dbReference>
<dbReference type="PANTHER" id="PTHR43643:SF6">
    <property type="entry name" value="HISTIDINOL-PHOSPHATE AMINOTRANSFERASE"/>
    <property type="match status" value="1"/>
</dbReference>
<dbReference type="InterPro" id="IPR015421">
    <property type="entry name" value="PyrdxlP-dep_Trfase_major"/>
</dbReference>
<keyword evidence="7 11" id="KW-0808">Transferase</keyword>
<gene>
    <name evidence="11 13" type="primary">hisC</name>
    <name evidence="13" type="ORF">WAK64_00485</name>
</gene>
<evidence type="ECO:0000313" key="14">
    <source>
        <dbReference type="Proteomes" id="UP001312865"/>
    </source>
</evidence>
<dbReference type="PANTHER" id="PTHR43643">
    <property type="entry name" value="HISTIDINOL-PHOSPHATE AMINOTRANSFERASE 2"/>
    <property type="match status" value="1"/>
</dbReference>
<dbReference type="HAMAP" id="MF_01023">
    <property type="entry name" value="HisC_aminotrans_2"/>
    <property type="match status" value="1"/>
</dbReference>
<dbReference type="InterPro" id="IPR004839">
    <property type="entry name" value="Aminotransferase_I/II_large"/>
</dbReference>
<evidence type="ECO:0000256" key="2">
    <source>
        <dbReference type="ARBA" id="ARBA00005011"/>
    </source>
</evidence>
<evidence type="ECO:0000256" key="11">
    <source>
        <dbReference type="HAMAP-Rule" id="MF_01023"/>
    </source>
</evidence>
<comment type="catalytic activity">
    <reaction evidence="10 11">
        <text>L-histidinol phosphate + 2-oxoglutarate = 3-(imidazol-4-yl)-2-oxopropyl phosphate + L-glutamate</text>
        <dbReference type="Rhea" id="RHEA:23744"/>
        <dbReference type="ChEBI" id="CHEBI:16810"/>
        <dbReference type="ChEBI" id="CHEBI:29985"/>
        <dbReference type="ChEBI" id="CHEBI:57766"/>
        <dbReference type="ChEBI" id="CHEBI:57980"/>
        <dbReference type="EC" id="2.6.1.9"/>
    </reaction>
</comment>
<dbReference type="GO" id="GO:0004400">
    <property type="term" value="F:histidinol-phosphate transaminase activity"/>
    <property type="evidence" value="ECO:0007669"/>
    <property type="project" value="UniProtKB-EC"/>
</dbReference>
<evidence type="ECO:0000256" key="5">
    <source>
        <dbReference type="ARBA" id="ARBA00022576"/>
    </source>
</evidence>
<evidence type="ECO:0000256" key="1">
    <source>
        <dbReference type="ARBA" id="ARBA00001933"/>
    </source>
</evidence>
<evidence type="ECO:0000256" key="7">
    <source>
        <dbReference type="ARBA" id="ARBA00022679"/>
    </source>
</evidence>
<keyword evidence="8 11" id="KW-0663">Pyridoxal phosphate</keyword>
<protein>
    <recommendedName>
        <fullName evidence="11">Histidinol-phosphate aminotransferase</fullName>
        <ecNumber evidence="11">2.6.1.9</ecNumber>
    </recommendedName>
    <alternativeName>
        <fullName evidence="11">Imidazole acetol-phosphate transaminase</fullName>
    </alternativeName>
</protein>
<comment type="pathway">
    <text evidence="2 11">Amino-acid biosynthesis; L-histidine biosynthesis; L-histidine from 5-phospho-alpha-D-ribose 1-diphosphate: step 7/9.</text>
</comment>
<evidence type="ECO:0000256" key="9">
    <source>
        <dbReference type="ARBA" id="ARBA00023102"/>
    </source>
</evidence>
<evidence type="ECO:0000256" key="3">
    <source>
        <dbReference type="ARBA" id="ARBA00007970"/>
    </source>
</evidence>
<dbReference type="Gene3D" id="3.40.640.10">
    <property type="entry name" value="Type I PLP-dependent aspartate aminotransferase-like (Major domain)"/>
    <property type="match status" value="1"/>
</dbReference>
<evidence type="ECO:0000259" key="12">
    <source>
        <dbReference type="Pfam" id="PF00155"/>
    </source>
</evidence>
<dbReference type="SUPFAM" id="SSF53383">
    <property type="entry name" value="PLP-dependent transferases"/>
    <property type="match status" value="1"/>
</dbReference>
<dbReference type="CDD" id="cd00609">
    <property type="entry name" value="AAT_like"/>
    <property type="match status" value="1"/>
</dbReference>
<dbReference type="EC" id="2.6.1.9" evidence="11"/>
<evidence type="ECO:0000256" key="6">
    <source>
        <dbReference type="ARBA" id="ARBA00022605"/>
    </source>
</evidence>
<comment type="cofactor">
    <cofactor evidence="1 11">
        <name>pyridoxal 5'-phosphate</name>
        <dbReference type="ChEBI" id="CHEBI:597326"/>
    </cofactor>
</comment>
<comment type="caution">
    <text evidence="13">The sequence shown here is derived from an EMBL/GenBank/DDBJ whole genome shotgun (WGS) entry which is preliminary data.</text>
</comment>
<name>A0ABU8H8G9_9BACI</name>
<keyword evidence="9 11" id="KW-0368">Histidine biosynthesis</keyword>
<feature type="modified residue" description="N6-(pyridoxal phosphate)lysine" evidence="11">
    <location>
        <position position="230"/>
    </location>
</feature>
<dbReference type="Proteomes" id="UP001312865">
    <property type="component" value="Unassembled WGS sequence"/>
</dbReference>
<sequence>MNNQNIKSLTRPEINKMKEYSPGKPIWEVQQELGIQEVVKLSSNENSLGVSPLAKKAIAKYTSELHRYPDANTTNLREAISSHYDIHNDQVVIGNGADELITLISETFLEAGDEIIVPSPSFSEYEFGANLMGANIVRVPLTNHFHYDLRLIINTITDKTKIIYLCSPNNPTGTYIKKDDLDTFFQKLPQNVLVVFDGAYSQYATSEDYSNGIEYVKSGKQLIIIQTFSKIYGLAGIRVGFGISSSEIINCIHKVREPFNVNTLAQVAAEAAINDIKHVDDSRRVNEEGRNYLYNAFREMGITYVKTMSNFILVDFKVDSLSIYEQLLKKGIIVRYGGVWGLPNYLRVTIGMEAENRALITALKEIIE</sequence>
<dbReference type="RefSeq" id="WP_336584958.1">
    <property type="nucleotide sequence ID" value="NZ_JBBAXC010000001.1"/>
</dbReference>
<reference evidence="13 14" key="1">
    <citation type="journal article" date="2018" name="J. Microbiol.">
        <title>Bacillus spongiae sp. nov., isolated from sponge of Jeju Island.</title>
        <authorList>
            <person name="Lee G.E."/>
            <person name="Im W.T."/>
            <person name="Park J.S."/>
        </authorList>
    </citation>
    <scope>NUCLEOTIDE SEQUENCE [LARGE SCALE GENOMIC DNA]</scope>
    <source>
        <strain evidence="13 14">135PIL107-10</strain>
    </source>
</reference>
<dbReference type="NCBIfam" id="TIGR01141">
    <property type="entry name" value="hisC"/>
    <property type="match status" value="1"/>
</dbReference>
<evidence type="ECO:0000256" key="10">
    <source>
        <dbReference type="ARBA" id="ARBA00047481"/>
    </source>
</evidence>
<comment type="similarity">
    <text evidence="3 11">Belongs to the class-II pyridoxal-phosphate-dependent aminotransferase family. Histidinol-phosphate aminotransferase subfamily.</text>
</comment>
<dbReference type="Gene3D" id="3.90.1150.10">
    <property type="entry name" value="Aspartate Aminotransferase, domain 1"/>
    <property type="match status" value="1"/>
</dbReference>
<dbReference type="InterPro" id="IPR015424">
    <property type="entry name" value="PyrdxlP-dep_Trfase"/>
</dbReference>
<evidence type="ECO:0000256" key="8">
    <source>
        <dbReference type="ARBA" id="ARBA00022898"/>
    </source>
</evidence>
<keyword evidence="14" id="KW-1185">Reference proteome</keyword>
<organism evidence="13 14">
    <name type="scientific">Bacillus spongiae</name>
    <dbReference type="NCBI Taxonomy" id="2683610"/>
    <lineage>
        <taxon>Bacteria</taxon>
        <taxon>Bacillati</taxon>
        <taxon>Bacillota</taxon>
        <taxon>Bacilli</taxon>
        <taxon>Bacillales</taxon>
        <taxon>Bacillaceae</taxon>
        <taxon>Bacillus</taxon>
    </lineage>
</organism>
<keyword evidence="6 11" id="KW-0028">Amino-acid biosynthesis</keyword>
<feature type="domain" description="Aminotransferase class I/classII large" evidence="12">
    <location>
        <begin position="37"/>
        <end position="362"/>
    </location>
</feature>
<accession>A0ABU8H8G9</accession>
<evidence type="ECO:0000256" key="4">
    <source>
        <dbReference type="ARBA" id="ARBA00011738"/>
    </source>
</evidence>
<dbReference type="InterPro" id="IPR015422">
    <property type="entry name" value="PyrdxlP-dep_Trfase_small"/>
</dbReference>
<dbReference type="Pfam" id="PF00155">
    <property type="entry name" value="Aminotran_1_2"/>
    <property type="match status" value="1"/>
</dbReference>
<comment type="subunit">
    <text evidence="4 11">Homodimer.</text>
</comment>
<evidence type="ECO:0000313" key="13">
    <source>
        <dbReference type="EMBL" id="MEI5905540.1"/>
    </source>
</evidence>
<keyword evidence="5 11" id="KW-0032">Aminotransferase</keyword>
<dbReference type="InterPro" id="IPR005861">
    <property type="entry name" value="HisP_aminotrans"/>
</dbReference>